<organism evidence="3 4">
    <name type="scientific">Pseudomonas gingeri</name>
    <dbReference type="NCBI Taxonomy" id="117681"/>
    <lineage>
        <taxon>Bacteria</taxon>
        <taxon>Pseudomonadati</taxon>
        <taxon>Pseudomonadota</taxon>
        <taxon>Gammaproteobacteria</taxon>
        <taxon>Pseudomonadales</taxon>
        <taxon>Pseudomonadaceae</taxon>
        <taxon>Pseudomonas</taxon>
    </lineage>
</organism>
<evidence type="ECO:0000313" key="4">
    <source>
        <dbReference type="Proteomes" id="UP000539985"/>
    </source>
</evidence>
<protein>
    <submittedName>
        <fullName evidence="3">DMT family transporter</fullName>
    </submittedName>
</protein>
<dbReference type="Proteomes" id="UP000539985">
    <property type="component" value="Unassembled WGS sequence"/>
</dbReference>
<reference evidence="3 4" key="1">
    <citation type="submission" date="2020-04" db="EMBL/GenBank/DDBJ databases">
        <title>Molecular characterization of pseudomonads from Agaricus bisporus reveal novel blotch 2 pathogens in Western Europe.</title>
        <authorList>
            <person name="Taparia T."/>
            <person name="Krijger M."/>
            <person name="Haynes E."/>
            <person name="Elpinstone J.G."/>
            <person name="Noble R."/>
            <person name="Van Der Wolf J."/>
        </authorList>
    </citation>
    <scope>NUCLEOTIDE SEQUENCE [LARGE SCALE GENOMIC DNA]</scope>
    <source>
        <strain evidence="3 4">H7001</strain>
    </source>
</reference>
<feature type="transmembrane region" description="Helical" evidence="1">
    <location>
        <begin position="12"/>
        <end position="31"/>
    </location>
</feature>
<feature type="transmembrane region" description="Helical" evidence="1">
    <location>
        <begin position="92"/>
        <end position="116"/>
    </location>
</feature>
<feature type="transmembrane region" description="Helical" evidence="1">
    <location>
        <begin position="246"/>
        <end position="264"/>
    </location>
</feature>
<dbReference type="PANTHER" id="PTHR12715">
    <property type="entry name" value="TRANSPORTER, DRUG/METABOLITE EXPORTER FAMILY"/>
    <property type="match status" value="1"/>
</dbReference>
<feature type="domain" description="EamA" evidence="2">
    <location>
        <begin position="153"/>
        <end position="285"/>
    </location>
</feature>
<dbReference type="PANTHER" id="PTHR12715:SF4">
    <property type="entry name" value="EAMA DOMAIN-CONTAINING PROTEIN"/>
    <property type="match status" value="1"/>
</dbReference>
<comment type="caution">
    <text evidence="3">The sequence shown here is derived from an EMBL/GenBank/DDBJ whole genome shotgun (WGS) entry which is preliminary data.</text>
</comment>
<evidence type="ECO:0000259" key="2">
    <source>
        <dbReference type="Pfam" id="PF00892"/>
    </source>
</evidence>
<dbReference type="RefSeq" id="WP_177100284.1">
    <property type="nucleotide sequence ID" value="NZ_JACAQB010000003.1"/>
</dbReference>
<dbReference type="AlphaFoldDB" id="A0A7Y7X8Y3"/>
<evidence type="ECO:0000256" key="1">
    <source>
        <dbReference type="SAM" id="Phobius"/>
    </source>
</evidence>
<dbReference type="InterPro" id="IPR037185">
    <property type="entry name" value="EmrE-like"/>
</dbReference>
<keyword evidence="1" id="KW-0472">Membrane</keyword>
<keyword evidence="1" id="KW-0812">Transmembrane</keyword>
<sequence>MKALSALKVPLATAFVILCWAYSPVGIHIGLESYSPVHLALLRFLIASLFMALIALVKGIALPRLRDLPWLFVLGFFAIFLHHISLNYGQQWLSPGAGSVLSQSTPLFSTLIAFFWLKESVSLWRWLGVFSGLVGALVVVWGDHGLGAFDPRALLILFAALSWSIYFALQKHYSRHYSGLTTVCYMVWAGTLLLCVYVPGLAGEVAAAPLRVNVAVLLLGLFPSALAYLAWAYVLARSLVSRSSIALYLIPPVAMLIAALVLGVGVSGGVMVGGAIVLGSVLALNLEGRRQPVTVSALCRRELAREGVQR</sequence>
<feature type="transmembrane region" description="Helical" evidence="1">
    <location>
        <begin position="153"/>
        <end position="169"/>
    </location>
</feature>
<feature type="transmembrane region" description="Helical" evidence="1">
    <location>
        <begin position="123"/>
        <end position="141"/>
    </location>
</feature>
<feature type="transmembrane region" description="Helical" evidence="1">
    <location>
        <begin position="181"/>
        <end position="202"/>
    </location>
</feature>
<dbReference type="EMBL" id="JACAQB010000003">
    <property type="protein sequence ID" value="NWB95215.1"/>
    <property type="molecule type" value="Genomic_DNA"/>
</dbReference>
<feature type="transmembrane region" description="Helical" evidence="1">
    <location>
        <begin position="270"/>
        <end position="286"/>
    </location>
</feature>
<feature type="domain" description="EamA" evidence="2">
    <location>
        <begin position="14"/>
        <end position="140"/>
    </location>
</feature>
<keyword evidence="1" id="KW-1133">Transmembrane helix</keyword>
<dbReference type="SUPFAM" id="SSF103481">
    <property type="entry name" value="Multidrug resistance efflux transporter EmrE"/>
    <property type="match status" value="2"/>
</dbReference>
<gene>
    <name evidence="3" type="ORF">HX882_04820</name>
</gene>
<feature type="transmembrane region" description="Helical" evidence="1">
    <location>
        <begin position="214"/>
        <end position="234"/>
    </location>
</feature>
<dbReference type="Pfam" id="PF00892">
    <property type="entry name" value="EamA"/>
    <property type="match status" value="2"/>
</dbReference>
<name>A0A7Y7X8Y3_9PSED</name>
<accession>A0A7Y7X8Y3</accession>
<dbReference type="InterPro" id="IPR052756">
    <property type="entry name" value="Alkyne_AA_exporter"/>
</dbReference>
<dbReference type="GO" id="GO:0016020">
    <property type="term" value="C:membrane"/>
    <property type="evidence" value="ECO:0007669"/>
    <property type="project" value="InterPro"/>
</dbReference>
<dbReference type="InterPro" id="IPR000620">
    <property type="entry name" value="EamA_dom"/>
</dbReference>
<proteinExistence type="predicted"/>
<feature type="transmembrane region" description="Helical" evidence="1">
    <location>
        <begin position="68"/>
        <end position="86"/>
    </location>
</feature>
<feature type="transmembrane region" description="Helical" evidence="1">
    <location>
        <begin position="37"/>
        <end position="56"/>
    </location>
</feature>
<evidence type="ECO:0000313" key="3">
    <source>
        <dbReference type="EMBL" id="NWB95215.1"/>
    </source>
</evidence>